<proteinExistence type="predicted"/>
<comment type="caution">
    <text evidence="2">The sequence shown here is derived from an EMBL/GenBank/DDBJ whole genome shotgun (WGS) entry which is preliminary data.</text>
</comment>
<dbReference type="Proteomes" id="UP001218188">
    <property type="component" value="Unassembled WGS sequence"/>
</dbReference>
<gene>
    <name evidence="2" type="ORF">C8F04DRAFT_1181664</name>
</gene>
<evidence type="ECO:0000313" key="2">
    <source>
        <dbReference type="EMBL" id="KAJ7036127.1"/>
    </source>
</evidence>
<organism evidence="2 3">
    <name type="scientific">Mycena alexandri</name>
    <dbReference type="NCBI Taxonomy" id="1745969"/>
    <lineage>
        <taxon>Eukaryota</taxon>
        <taxon>Fungi</taxon>
        <taxon>Dikarya</taxon>
        <taxon>Basidiomycota</taxon>
        <taxon>Agaricomycotina</taxon>
        <taxon>Agaricomycetes</taxon>
        <taxon>Agaricomycetidae</taxon>
        <taxon>Agaricales</taxon>
        <taxon>Marasmiineae</taxon>
        <taxon>Mycenaceae</taxon>
        <taxon>Mycena</taxon>
    </lineage>
</organism>
<evidence type="ECO:0000313" key="3">
    <source>
        <dbReference type="Proteomes" id="UP001218188"/>
    </source>
</evidence>
<dbReference type="EMBL" id="JARJCM010000045">
    <property type="protein sequence ID" value="KAJ7036127.1"/>
    <property type="molecule type" value="Genomic_DNA"/>
</dbReference>
<evidence type="ECO:0000256" key="1">
    <source>
        <dbReference type="SAM" id="MobiDB-lite"/>
    </source>
</evidence>
<sequence length="152" mass="17124">MSKKHNYAKSKTHHIGRSFGRGKTVIRRALESSATWAILVEYTVMMHATIVALDGAFGITGGGSEIRRENDGQAVESERETHENSEARRIRSRFINPARFFLSEPLETQPSFWLHLIETAGGDGGEVPIAWISVARYRYRVYIRGLTFGRTA</sequence>
<protein>
    <submittedName>
        <fullName evidence="2">Uncharacterized protein</fullName>
    </submittedName>
</protein>
<name>A0AAD6X491_9AGAR</name>
<feature type="region of interest" description="Disordered" evidence="1">
    <location>
        <begin position="68"/>
        <end position="87"/>
    </location>
</feature>
<keyword evidence="3" id="KW-1185">Reference proteome</keyword>
<accession>A0AAD6X491</accession>
<reference evidence="2" key="1">
    <citation type="submission" date="2023-03" db="EMBL/GenBank/DDBJ databases">
        <title>Massive genome expansion in bonnet fungi (Mycena s.s.) driven by repeated elements and novel gene families across ecological guilds.</title>
        <authorList>
            <consortium name="Lawrence Berkeley National Laboratory"/>
            <person name="Harder C.B."/>
            <person name="Miyauchi S."/>
            <person name="Viragh M."/>
            <person name="Kuo A."/>
            <person name="Thoen E."/>
            <person name="Andreopoulos B."/>
            <person name="Lu D."/>
            <person name="Skrede I."/>
            <person name="Drula E."/>
            <person name="Henrissat B."/>
            <person name="Morin E."/>
            <person name="Kohler A."/>
            <person name="Barry K."/>
            <person name="LaButti K."/>
            <person name="Morin E."/>
            <person name="Salamov A."/>
            <person name="Lipzen A."/>
            <person name="Mereny Z."/>
            <person name="Hegedus B."/>
            <person name="Baldrian P."/>
            <person name="Stursova M."/>
            <person name="Weitz H."/>
            <person name="Taylor A."/>
            <person name="Grigoriev I.V."/>
            <person name="Nagy L.G."/>
            <person name="Martin F."/>
            <person name="Kauserud H."/>
        </authorList>
    </citation>
    <scope>NUCLEOTIDE SEQUENCE</scope>
    <source>
        <strain evidence="2">CBHHK200</strain>
    </source>
</reference>
<dbReference type="AlphaFoldDB" id="A0AAD6X491"/>